<evidence type="ECO:0000256" key="11">
    <source>
        <dbReference type="RuleBase" id="RU366015"/>
    </source>
</evidence>
<protein>
    <recommendedName>
        <fullName evidence="11">Germin-like protein</fullName>
    </recommendedName>
</protein>
<dbReference type="SUPFAM" id="SSF51182">
    <property type="entry name" value="RmlC-like cupins"/>
    <property type="match status" value="1"/>
</dbReference>
<dbReference type="FunFam" id="2.60.120.10:FF:000005">
    <property type="entry name" value="Germin-like protein subfamily 1 member 8"/>
    <property type="match status" value="1"/>
</dbReference>
<dbReference type="OMA" id="LIHYHAN"/>
<dbReference type="PANTHER" id="PTHR31238">
    <property type="entry name" value="GERMIN-LIKE PROTEIN SUBFAMILY 3 MEMBER 3"/>
    <property type="match status" value="1"/>
</dbReference>
<keyword evidence="7 8" id="KW-0464">Manganese</keyword>
<feature type="binding site" evidence="8">
    <location>
        <position position="106"/>
    </location>
    <ligand>
        <name>oxalate</name>
        <dbReference type="ChEBI" id="CHEBI:30623"/>
    </ligand>
</feature>
<dbReference type="Pfam" id="PF00190">
    <property type="entry name" value="Cupin_1"/>
    <property type="match status" value="1"/>
</dbReference>
<reference evidence="13" key="1">
    <citation type="submission" date="2016-11" db="EMBL/GenBank/DDBJ databases">
        <title>The genome of Nicotiana attenuata.</title>
        <authorList>
            <person name="Xu S."/>
            <person name="Brockmoeller T."/>
            <person name="Gaquerel E."/>
            <person name="Navarro A."/>
            <person name="Kuhl H."/>
            <person name="Gase K."/>
            <person name="Ling Z."/>
            <person name="Zhou W."/>
            <person name="Kreitzer C."/>
            <person name="Stanke M."/>
            <person name="Tang H."/>
            <person name="Lyons E."/>
            <person name="Pandey P."/>
            <person name="Pandey S.P."/>
            <person name="Timmermann B."/>
            <person name="Baldwin I.T."/>
        </authorList>
    </citation>
    <scope>NUCLEOTIDE SEQUENCE [LARGE SCALE GENOMIC DNA]</scope>
    <source>
        <strain evidence="13">UT</strain>
    </source>
</reference>
<dbReference type="GO" id="GO:0048046">
    <property type="term" value="C:apoplast"/>
    <property type="evidence" value="ECO:0007669"/>
    <property type="project" value="UniProtKB-SubCell"/>
</dbReference>
<evidence type="ECO:0000256" key="6">
    <source>
        <dbReference type="ARBA" id="ARBA00023157"/>
    </source>
</evidence>
<comment type="subcellular location">
    <subcellularLocation>
        <location evidence="1 11">Secreted</location>
        <location evidence="1 11">Extracellular space</location>
        <location evidence="1 11">Apoplast</location>
    </subcellularLocation>
</comment>
<evidence type="ECO:0000256" key="4">
    <source>
        <dbReference type="ARBA" id="ARBA00022525"/>
    </source>
</evidence>
<evidence type="ECO:0000256" key="9">
    <source>
        <dbReference type="PIRSR" id="PIRSR601929-2"/>
    </source>
</evidence>
<sequence>MASRFFVLGLLFGICSVILASDPSPLQDFCVADSTSSVHVNGKVCKDPKLVEAEDFFFSGLHIAGNTSTPSGNVGTKTTIPGLNTLGITATRGDFAPFGLTSPHIHPRATEMVLVLEGCLEVGFVTSNPENRLITKLLEVGYVFVFPQGLVHFQRNVRDTNAVALSAFSSQNSELTRVSTACFGSTPAIPVDLLAKSFQINEQTASQIGGI</sequence>
<feature type="binding site" evidence="9">
    <location>
        <position position="104"/>
    </location>
    <ligand>
        <name>Mn(2+)</name>
        <dbReference type="ChEBI" id="CHEBI:29035"/>
    </ligand>
</feature>
<evidence type="ECO:0000256" key="2">
    <source>
        <dbReference type="ARBA" id="ARBA00007456"/>
    </source>
</evidence>
<evidence type="ECO:0000256" key="3">
    <source>
        <dbReference type="ARBA" id="ARBA00022523"/>
    </source>
</evidence>
<proteinExistence type="inferred from homology"/>
<dbReference type="OrthoDB" id="1921208at2759"/>
<organism evidence="13 14">
    <name type="scientific">Nicotiana attenuata</name>
    <name type="common">Coyote tobacco</name>
    <dbReference type="NCBI Taxonomy" id="49451"/>
    <lineage>
        <taxon>Eukaryota</taxon>
        <taxon>Viridiplantae</taxon>
        <taxon>Streptophyta</taxon>
        <taxon>Embryophyta</taxon>
        <taxon>Tracheophyta</taxon>
        <taxon>Spermatophyta</taxon>
        <taxon>Magnoliopsida</taxon>
        <taxon>eudicotyledons</taxon>
        <taxon>Gunneridae</taxon>
        <taxon>Pentapetalae</taxon>
        <taxon>asterids</taxon>
        <taxon>lamiids</taxon>
        <taxon>Solanales</taxon>
        <taxon>Solanaceae</taxon>
        <taxon>Nicotianoideae</taxon>
        <taxon>Nicotianeae</taxon>
        <taxon>Nicotiana</taxon>
    </lineage>
</organism>
<dbReference type="InterPro" id="IPR011051">
    <property type="entry name" value="RmlC_Cupin_sf"/>
</dbReference>
<feature type="binding site" evidence="9">
    <location>
        <position position="106"/>
    </location>
    <ligand>
        <name>Mn(2+)</name>
        <dbReference type="ChEBI" id="CHEBI:29035"/>
    </ligand>
</feature>
<keyword evidence="11" id="KW-0732">Signal</keyword>
<dbReference type="InterPro" id="IPR001929">
    <property type="entry name" value="Germin"/>
</dbReference>
<dbReference type="Proteomes" id="UP000187609">
    <property type="component" value="Unassembled WGS sequence"/>
</dbReference>
<dbReference type="EMBL" id="MJEQ01037184">
    <property type="protein sequence ID" value="OIT06151.1"/>
    <property type="molecule type" value="Genomic_DNA"/>
</dbReference>
<evidence type="ECO:0000256" key="1">
    <source>
        <dbReference type="ARBA" id="ARBA00004271"/>
    </source>
</evidence>
<dbReference type="InterPro" id="IPR006045">
    <property type="entry name" value="Cupin_1"/>
</dbReference>
<evidence type="ECO:0000256" key="10">
    <source>
        <dbReference type="PIRSR" id="PIRSR601929-3"/>
    </source>
</evidence>
<dbReference type="Gramene" id="OIT06151">
    <property type="protein sequence ID" value="OIT06151"/>
    <property type="gene ID" value="A4A49_29532"/>
</dbReference>
<comment type="similarity">
    <text evidence="2 11">Belongs to the germin family.</text>
</comment>
<keyword evidence="3 11" id="KW-0052">Apoplast</keyword>
<feature type="binding site" evidence="9">
    <location>
        <position position="111"/>
    </location>
    <ligand>
        <name>Mn(2+)</name>
        <dbReference type="ChEBI" id="CHEBI:29035"/>
    </ligand>
</feature>
<evidence type="ECO:0000259" key="12">
    <source>
        <dbReference type="SMART" id="SM00835"/>
    </source>
</evidence>
<keyword evidence="4 11" id="KW-0964">Secreted</keyword>
<dbReference type="SMR" id="A0A1J6J8L9"/>
<dbReference type="GO" id="GO:0030145">
    <property type="term" value="F:manganese ion binding"/>
    <property type="evidence" value="ECO:0007669"/>
    <property type="project" value="UniProtKB-UniRule"/>
</dbReference>
<keyword evidence="5 8" id="KW-0479">Metal-binding</keyword>
<evidence type="ECO:0000256" key="8">
    <source>
        <dbReference type="PIRSR" id="PIRSR601929-1"/>
    </source>
</evidence>
<accession>A0A1J6J8L9</accession>
<dbReference type="InterPro" id="IPR019780">
    <property type="entry name" value="Germin_Mn-BS"/>
</dbReference>
<feature type="signal peptide" evidence="11">
    <location>
        <begin position="1"/>
        <end position="20"/>
    </location>
</feature>
<keyword evidence="14" id="KW-1185">Reference proteome</keyword>
<dbReference type="AlphaFoldDB" id="A0A1J6J8L9"/>
<dbReference type="CDD" id="cd02241">
    <property type="entry name" value="cupin_OxOx"/>
    <property type="match status" value="1"/>
</dbReference>
<dbReference type="SMART" id="SM00835">
    <property type="entry name" value="Cupin_1"/>
    <property type="match status" value="1"/>
</dbReference>
<feature type="binding site" evidence="8">
    <location>
        <position position="111"/>
    </location>
    <ligand>
        <name>oxalate</name>
        <dbReference type="ChEBI" id="CHEBI:30623"/>
    </ligand>
</feature>
<evidence type="ECO:0000313" key="13">
    <source>
        <dbReference type="EMBL" id="OIT06151.1"/>
    </source>
</evidence>
<feature type="chain" id="PRO_5019621431" description="Germin-like protein" evidence="11">
    <location>
        <begin position="21"/>
        <end position="211"/>
    </location>
</feature>
<dbReference type="Gene3D" id="2.60.120.10">
    <property type="entry name" value="Jelly Rolls"/>
    <property type="match status" value="1"/>
</dbReference>
<evidence type="ECO:0000256" key="7">
    <source>
        <dbReference type="ARBA" id="ARBA00023211"/>
    </source>
</evidence>
<keyword evidence="6 10" id="KW-1015">Disulfide bond</keyword>
<name>A0A1J6J8L9_NICAT</name>
<feature type="disulfide bond" evidence="10">
    <location>
        <begin position="30"/>
        <end position="45"/>
    </location>
</feature>
<feature type="binding site" evidence="9">
    <location>
        <position position="152"/>
    </location>
    <ligand>
        <name>Mn(2+)</name>
        <dbReference type="ChEBI" id="CHEBI:29035"/>
    </ligand>
</feature>
<dbReference type="PRINTS" id="PR00325">
    <property type="entry name" value="GERMIN"/>
</dbReference>
<dbReference type="PROSITE" id="PS00725">
    <property type="entry name" value="GERMIN"/>
    <property type="match status" value="1"/>
</dbReference>
<gene>
    <name evidence="13" type="ORF">A4A49_29532</name>
</gene>
<feature type="domain" description="Cupin type-1" evidence="12">
    <location>
        <begin position="59"/>
        <end position="206"/>
    </location>
</feature>
<evidence type="ECO:0000256" key="5">
    <source>
        <dbReference type="ARBA" id="ARBA00022723"/>
    </source>
</evidence>
<evidence type="ECO:0000313" key="14">
    <source>
        <dbReference type="Proteomes" id="UP000187609"/>
    </source>
</evidence>
<comment type="caution">
    <text evidence="13">The sequence shown here is derived from an EMBL/GenBank/DDBJ whole genome shotgun (WGS) entry which is preliminary data.</text>
</comment>
<dbReference type="InterPro" id="IPR014710">
    <property type="entry name" value="RmlC-like_jellyroll"/>
</dbReference>
<dbReference type="KEGG" id="nau:109208811"/>